<proteinExistence type="predicted"/>
<dbReference type="Proteomes" id="UP001499863">
    <property type="component" value="Unassembled WGS sequence"/>
</dbReference>
<comment type="caution">
    <text evidence="2">The sequence shown here is derived from an EMBL/GenBank/DDBJ whole genome shotgun (WGS) entry which is preliminary data.</text>
</comment>
<protein>
    <submittedName>
        <fullName evidence="2">Uncharacterized protein</fullName>
    </submittedName>
</protein>
<evidence type="ECO:0000313" key="2">
    <source>
        <dbReference type="EMBL" id="GAA1404948.1"/>
    </source>
</evidence>
<dbReference type="EMBL" id="BAAAKJ010000287">
    <property type="protein sequence ID" value="GAA1404948.1"/>
    <property type="molecule type" value="Genomic_DNA"/>
</dbReference>
<sequence length="46" mass="4972">MIEAELKSVVREPGALPRRLEDAYGPGRAEVHRNTCHDTPGGQLGS</sequence>
<accession>A0ABN1YEY4</accession>
<dbReference type="RefSeq" id="WP_344340224.1">
    <property type="nucleotide sequence ID" value="NZ_BAAAKJ010000287.1"/>
</dbReference>
<keyword evidence="3" id="KW-1185">Reference proteome</keyword>
<gene>
    <name evidence="2" type="ORF">GCM10009639_51380</name>
</gene>
<organism evidence="2 3">
    <name type="scientific">Kitasatospora putterlickiae</name>
    <dbReference type="NCBI Taxonomy" id="221725"/>
    <lineage>
        <taxon>Bacteria</taxon>
        <taxon>Bacillati</taxon>
        <taxon>Actinomycetota</taxon>
        <taxon>Actinomycetes</taxon>
        <taxon>Kitasatosporales</taxon>
        <taxon>Streptomycetaceae</taxon>
        <taxon>Kitasatospora</taxon>
    </lineage>
</organism>
<feature type="region of interest" description="Disordered" evidence="1">
    <location>
        <begin position="18"/>
        <end position="46"/>
    </location>
</feature>
<name>A0ABN1YEY4_9ACTN</name>
<reference evidence="2 3" key="1">
    <citation type="journal article" date="2019" name="Int. J. Syst. Evol. Microbiol.">
        <title>The Global Catalogue of Microorganisms (GCM) 10K type strain sequencing project: providing services to taxonomists for standard genome sequencing and annotation.</title>
        <authorList>
            <consortium name="The Broad Institute Genomics Platform"/>
            <consortium name="The Broad Institute Genome Sequencing Center for Infectious Disease"/>
            <person name="Wu L."/>
            <person name="Ma J."/>
        </authorList>
    </citation>
    <scope>NUCLEOTIDE SEQUENCE [LARGE SCALE GENOMIC DNA]</scope>
    <source>
        <strain evidence="2 3">JCM 12393</strain>
    </source>
</reference>
<evidence type="ECO:0000256" key="1">
    <source>
        <dbReference type="SAM" id="MobiDB-lite"/>
    </source>
</evidence>
<evidence type="ECO:0000313" key="3">
    <source>
        <dbReference type="Proteomes" id="UP001499863"/>
    </source>
</evidence>